<dbReference type="Proteomes" id="UP000218775">
    <property type="component" value="Unassembled WGS sequence"/>
</dbReference>
<dbReference type="Pfam" id="PF10962">
    <property type="entry name" value="DUF2764"/>
    <property type="match status" value="1"/>
</dbReference>
<proteinExistence type="predicted"/>
<evidence type="ECO:0000313" key="1">
    <source>
        <dbReference type="EMBL" id="PCI78266.1"/>
    </source>
</evidence>
<name>A0A2A4X6X9_UNCAE</name>
<reference evidence="2" key="1">
    <citation type="submission" date="2017-08" db="EMBL/GenBank/DDBJ databases">
        <title>A dynamic microbial community with high functional redundancy inhabits the cold, oxic subseafloor aquifer.</title>
        <authorList>
            <person name="Tully B.J."/>
            <person name="Wheat C.G."/>
            <person name="Glazer B.T."/>
            <person name="Huber J.A."/>
        </authorList>
    </citation>
    <scope>NUCLEOTIDE SEQUENCE [LARGE SCALE GENOMIC DNA]</scope>
</reference>
<comment type="caution">
    <text evidence="1">The sequence shown here is derived from an EMBL/GenBank/DDBJ whole genome shotgun (WGS) entry which is preliminary data.</text>
</comment>
<gene>
    <name evidence="1" type="ORF">COB21_01155</name>
</gene>
<protein>
    <recommendedName>
        <fullName evidence="3">DUF2764 family protein</fullName>
    </recommendedName>
</protein>
<dbReference type="AlphaFoldDB" id="A0A2A4X6X9"/>
<evidence type="ECO:0000313" key="2">
    <source>
        <dbReference type="Proteomes" id="UP000218775"/>
    </source>
</evidence>
<dbReference type="EMBL" id="NVUK01000007">
    <property type="protein sequence ID" value="PCI78266.1"/>
    <property type="molecule type" value="Genomic_DNA"/>
</dbReference>
<dbReference type="InterPro" id="IPR024492">
    <property type="entry name" value="DUF2764"/>
</dbReference>
<accession>A0A2A4X6X9</accession>
<evidence type="ECO:0008006" key="3">
    <source>
        <dbReference type="Google" id="ProtNLM"/>
    </source>
</evidence>
<sequence length="259" mass="30632">MSRTFFLASVLPPLELKAPAEILFDKLVFLYEENLDSRDRKALSHLRSFIDLSNVCRVIEGKPIDMRGNFSEQEIDEGLLHNVFLPEELFHFLDTYESKEERIKNFPLFELLFLKQQAEKTVGFRSFYFRFQFELKVLLAHWRSIKMGDSVLESVGSELEEEDFIVHLKGIKEQKNWHFPEEFSGLKAILEKTDKNPEEQYEAIEAYKFARIQSYVQDKVFSMDYLLGYFALFVLVEDYQKLKVKQQHQWLETVCEGIG</sequence>
<organism evidence="1 2">
    <name type="scientific">Aerophobetes bacterium</name>
    <dbReference type="NCBI Taxonomy" id="2030807"/>
    <lineage>
        <taxon>Bacteria</taxon>
        <taxon>Candidatus Aerophobota</taxon>
    </lineage>
</organism>